<evidence type="ECO:0008006" key="4">
    <source>
        <dbReference type="Google" id="ProtNLM"/>
    </source>
</evidence>
<name>A0A4Y2HSV4_ARAVE</name>
<comment type="caution">
    <text evidence="2">The sequence shown here is derived from an EMBL/GenBank/DDBJ whole genome shotgun (WGS) entry which is preliminary data.</text>
</comment>
<accession>A0A4Y2HSV4</accession>
<dbReference type="AlphaFoldDB" id="A0A4Y2HSV4"/>
<reference evidence="2 3" key="1">
    <citation type="journal article" date="2019" name="Sci. Rep.">
        <title>Orb-weaving spider Araneus ventricosus genome elucidates the spidroin gene catalogue.</title>
        <authorList>
            <person name="Kono N."/>
            <person name="Nakamura H."/>
            <person name="Ohtoshi R."/>
            <person name="Moran D.A.P."/>
            <person name="Shinohara A."/>
            <person name="Yoshida Y."/>
            <person name="Fujiwara M."/>
            <person name="Mori M."/>
            <person name="Tomita M."/>
            <person name="Arakawa K."/>
        </authorList>
    </citation>
    <scope>NUCLEOTIDE SEQUENCE [LARGE SCALE GENOMIC DNA]</scope>
</reference>
<gene>
    <name evidence="2" type="ORF">AVEN_88838_1</name>
</gene>
<feature type="region of interest" description="Disordered" evidence="1">
    <location>
        <begin position="129"/>
        <end position="149"/>
    </location>
</feature>
<dbReference type="Proteomes" id="UP000499080">
    <property type="component" value="Unassembled WGS sequence"/>
</dbReference>
<proteinExistence type="predicted"/>
<dbReference type="EMBL" id="BGPR01002130">
    <property type="protein sequence ID" value="GBM68265.1"/>
    <property type="molecule type" value="Genomic_DNA"/>
</dbReference>
<keyword evidence="3" id="KW-1185">Reference proteome</keyword>
<sequence length="149" mass="17231">MRTRFMFRNSQSPMLRNLVANEIISEEWQPNVHLQAFVDEFIFVISAPTEAKLKATTQATLTKFQHWTDKHQLKRKFLLNITEVYSTTPQAALQVREGMILLHINKNRKQSASEEPDYTKLLITTTSTSTPITMRTTQHPPNSAQQVFN</sequence>
<organism evidence="2 3">
    <name type="scientific">Araneus ventricosus</name>
    <name type="common">Orbweaver spider</name>
    <name type="synonym">Epeira ventricosa</name>
    <dbReference type="NCBI Taxonomy" id="182803"/>
    <lineage>
        <taxon>Eukaryota</taxon>
        <taxon>Metazoa</taxon>
        <taxon>Ecdysozoa</taxon>
        <taxon>Arthropoda</taxon>
        <taxon>Chelicerata</taxon>
        <taxon>Arachnida</taxon>
        <taxon>Araneae</taxon>
        <taxon>Araneomorphae</taxon>
        <taxon>Entelegynae</taxon>
        <taxon>Araneoidea</taxon>
        <taxon>Araneidae</taxon>
        <taxon>Araneus</taxon>
    </lineage>
</organism>
<evidence type="ECO:0000313" key="2">
    <source>
        <dbReference type="EMBL" id="GBM68265.1"/>
    </source>
</evidence>
<protein>
    <recommendedName>
        <fullName evidence="4">Reverse transcriptase domain-containing protein</fullName>
    </recommendedName>
</protein>
<evidence type="ECO:0000313" key="3">
    <source>
        <dbReference type="Proteomes" id="UP000499080"/>
    </source>
</evidence>
<feature type="compositionally biased region" description="Polar residues" evidence="1">
    <location>
        <begin position="138"/>
        <end position="149"/>
    </location>
</feature>
<evidence type="ECO:0000256" key="1">
    <source>
        <dbReference type="SAM" id="MobiDB-lite"/>
    </source>
</evidence>